<protein>
    <submittedName>
        <fullName evidence="2">N-acetylglucosaminyl-diphospho-decaprenol L-rhamnosyltransferase</fullName>
        <ecNumber evidence="2">2.4.1.289</ecNumber>
    </submittedName>
</protein>
<evidence type="ECO:0000259" key="1">
    <source>
        <dbReference type="Pfam" id="PF00535"/>
    </source>
</evidence>
<dbReference type="PANTHER" id="PTHR43179">
    <property type="entry name" value="RHAMNOSYLTRANSFERASE WBBL"/>
    <property type="match status" value="1"/>
</dbReference>
<proteinExistence type="predicted"/>
<name>A0A399DSN3_9DEIN</name>
<dbReference type="AlphaFoldDB" id="A0A399DSN3"/>
<accession>A0A399DSN3</accession>
<dbReference type="SUPFAM" id="SSF53448">
    <property type="entry name" value="Nucleotide-diphospho-sugar transferases"/>
    <property type="match status" value="1"/>
</dbReference>
<dbReference type="Gene3D" id="3.90.550.10">
    <property type="entry name" value="Spore Coat Polysaccharide Biosynthesis Protein SpsA, Chain A"/>
    <property type="match status" value="1"/>
</dbReference>
<feature type="domain" description="Glycosyltransferase 2-like" evidence="1">
    <location>
        <begin position="9"/>
        <end position="131"/>
    </location>
</feature>
<comment type="caution">
    <text evidence="2">The sequence shown here is derived from an EMBL/GenBank/DDBJ whole genome shotgun (WGS) entry which is preliminary data.</text>
</comment>
<dbReference type="Proteomes" id="UP000266089">
    <property type="component" value="Unassembled WGS sequence"/>
</dbReference>
<keyword evidence="2" id="KW-0808">Transferase</keyword>
<gene>
    <name evidence="2" type="primary">wbbL_2</name>
    <name evidence="2" type="ORF">Mcate_02306</name>
</gene>
<keyword evidence="2" id="KW-0328">Glycosyltransferase</keyword>
<dbReference type="EC" id="2.4.1.289" evidence="2"/>
<dbReference type="EMBL" id="QWKX01000072">
    <property type="protein sequence ID" value="RIH75294.1"/>
    <property type="molecule type" value="Genomic_DNA"/>
</dbReference>
<reference evidence="2 3" key="1">
    <citation type="submission" date="2018-08" db="EMBL/GenBank/DDBJ databases">
        <title>Meiothermus cateniformans JCM 15151 genome sequencing project.</title>
        <authorList>
            <person name="Da Costa M.S."/>
            <person name="Albuquerque L."/>
            <person name="Raposo P."/>
            <person name="Froufe H.J.C."/>
            <person name="Barroso C.S."/>
            <person name="Egas C."/>
        </authorList>
    </citation>
    <scope>NUCLEOTIDE SEQUENCE [LARGE SCALE GENOMIC DNA]</scope>
    <source>
        <strain evidence="2 3">JCM 15151</strain>
    </source>
</reference>
<sequence length="287" mass="32581">MHKMSKELSIIIVSHNTQGILSECLQRLKAYYPQAELIVADSGSTDGSPDWVAASYPEVRLLRLPNRGYAYAVNRGLEVAQRPWVVEMNSDVYLEPGDLEALQAALEAHPRAAMAGPTLYTPQGRLQSFGPLYAPNYWNLRRPRAVGWVSGALIMVRKSALQEIGGMDERFFFYNEDLEWCTRARRKGWQVLLVPRRVLHLGGSSTPKDPRFIAEGYRGGLLFTQDYYPHLHGLHRKAVWLEAHLRQWLDPNLVLREGYREIAKMLSGGNMEASVFETTRQVSDKAI</sequence>
<dbReference type="GO" id="GO:0102096">
    <property type="term" value="F:decaprenyl-N-acetyl-alpha-D-glucosaminyl-pyrophosphate:dTDP-alpha-L-rhamnose rhamnosyltransferase activity"/>
    <property type="evidence" value="ECO:0007669"/>
    <property type="project" value="UniProtKB-EC"/>
</dbReference>
<dbReference type="InterPro" id="IPR001173">
    <property type="entry name" value="Glyco_trans_2-like"/>
</dbReference>
<dbReference type="Pfam" id="PF00535">
    <property type="entry name" value="Glycos_transf_2"/>
    <property type="match status" value="1"/>
</dbReference>
<dbReference type="InterPro" id="IPR029044">
    <property type="entry name" value="Nucleotide-diphossugar_trans"/>
</dbReference>
<dbReference type="CDD" id="cd04186">
    <property type="entry name" value="GT_2_like_c"/>
    <property type="match status" value="1"/>
</dbReference>
<evidence type="ECO:0000313" key="3">
    <source>
        <dbReference type="Proteomes" id="UP000266089"/>
    </source>
</evidence>
<organism evidence="2 3">
    <name type="scientific">Meiothermus taiwanensis</name>
    <dbReference type="NCBI Taxonomy" id="172827"/>
    <lineage>
        <taxon>Bacteria</taxon>
        <taxon>Thermotogati</taxon>
        <taxon>Deinococcota</taxon>
        <taxon>Deinococci</taxon>
        <taxon>Thermales</taxon>
        <taxon>Thermaceae</taxon>
        <taxon>Meiothermus</taxon>
    </lineage>
</organism>
<evidence type="ECO:0000313" key="2">
    <source>
        <dbReference type="EMBL" id="RIH75294.1"/>
    </source>
</evidence>
<dbReference type="PANTHER" id="PTHR43179:SF7">
    <property type="entry name" value="RHAMNOSYLTRANSFERASE WBBL"/>
    <property type="match status" value="1"/>
</dbReference>